<organism evidence="2 3">
    <name type="scientific">Armillaria tabescens</name>
    <name type="common">Ringless honey mushroom</name>
    <name type="synonym">Agaricus tabescens</name>
    <dbReference type="NCBI Taxonomy" id="1929756"/>
    <lineage>
        <taxon>Eukaryota</taxon>
        <taxon>Fungi</taxon>
        <taxon>Dikarya</taxon>
        <taxon>Basidiomycota</taxon>
        <taxon>Agaricomycotina</taxon>
        <taxon>Agaricomycetes</taxon>
        <taxon>Agaricomycetidae</taxon>
        <taxon>Agaricales</taxon>
        <taxon>Marasmiineae</taxon>
        <taxon>Physalacriaceae</taxon>
        <taxon>Desarmillaria</taxon>
    </lineage>
</organism>
<dbReference type="GeneID" id="85362982"/>
<feature type="transmembrane region" description="Helical" evidence="1">
    <location>
        <begin position="218"/>
        <end position="238"/>
    </location>
</feature>
<reference evidence="2" key="1">
    <citation type="submission" date="2023-06" db="EMBL/GenBank/DDBJ databases">
        <authorList>
            <consortium name="Lawrence Berkeley National Laboratory"/>
            <person name="Ahrendt S."/>
            <person name="Sahu N."/>
            <person name="Indic B."/>
            <person name="Wong-Bajracharya J."/>
            <person name="Merenyi Z."/>
            <person name="Ke H.-M."/>
            <person name="Monk M."/>
            <person name="Kocsube S."/>
            <person name="Drula E."/>
            <person name="Lipzen A."/>
            <person name="Balint B."/>
            <person name="Henrissat B."/>
            <person name="Andreopoulos B."/>
            <person name="Martin F.M."/>
            <person name="Harder C.B."/>
            <person name="Rigling D."/>
            <person name="Ford K.L."/>
            <person name="Foster G.D."/>
            <person name="Pangilinan J."/>
            <person name="Papanicolaou A."/>
            <person name="Barry K."/>
            <person name="LaButti K."/>
            <person name="Viragh M."/>
            <person name="Koriabine M."/>
            <person name="Yan M."/>
            <person name="Riley R."/>
            <person name="Champramary S."/>
            <person name="Plett K.L."/>
            <person name="Tsai I.J."/>
            <person name="Slot J."/>
            <person name="Sipos G."/>
            <person name="Plett J."/>
            <person name="Nagy L.G."/>
            <person name="Grigoriev I.V."/>
        </authorList>
    </citation>
    <scope>NUCLEOTIDE SEQUENCE</scope>
    <source>
        <strain evidence="2">CCBAS 213</strain>
    </source>
</reference>
<accession>A0AA39N1H6</accession>
<feature type="transmembrane region" description="Helical" evidence="1">
    <location>
        <begin position="64"/>
        <end position="89"/>
    </location>
</feature>
<dbReference type="AlphaFoldDB" id="A0AA39N1H6"/>
<feature type="transmembrane region" description="Helical" evidence="1">
    <location>
        <begin position="143"/>
        <end position="163"/>
    </location>
</feature>
<feature type="transmembrane region" description="Helical" evidence="1">
    <location>
        <begin position="31"/>
        <end position="52"/>
    </location>
</feature>
<name>A0AA39N1H6_ARMTA</name>
<sequence>MTARVDIPSDLTDDDKAYCFQLLDANLNSQILYALLHGVYTGVLAITLWNIFINNCWRTRRALIIVIVLLYALITINVAASWSDIYSAFIENGQSFWTVYLRLYGWDAAYWETGISALISTILADLYMIWCCWILWGRRRLTVLLPILCLISAVVSRIVFEIFQKYSNAPSEIFVTLYISFGLATTIWCTLLIIYRILTVVGVRRGAEGRLRVYHRFIQVFVESSALYAIAQLLYLAFSIRNNMGTFYFDTIAAIAKGVTPTLLVGRAAAGHTQPHDDSGESTVSTLHFQTYSEPGTISFQESTTEHDP</sequence>
<keyword evidence="1" id="KW-1133">Transmembrane helix</keyword>
<proteinExistence type="predicted"/>
<feature type="transmembrane region" description="Helical" evidence="1">
    <location>
        <begin position="109"/>
        <end position="136"/>
    </location>
</feature>
<evidence type="ECO:0000313" key="3">
    <source>
        <dbReference type="Proteomes" id="UP001175211"/>
    </source>
</evidence>
<keyword evidence="1" id="KW-0472">Membrane</keyword>
<dbReference type="RefSeq" id="XP_060328426.1">
    <property type="nucleotide sequence ID" value="XM_060479434.1"/>
</dbReference>
<keyword evidence="3" id="KW-1185">Reference proteome</keyword>
<gene>
    <name evidence="2" type="ORF">EV420DRAFT_1696592</name>
</gene>
<protein>
    <submittedName>
        <fullName evidence="2">Uncharacterized protein</fullName>
    </submittedName>
</protein>
<comment type="caution">
    <text evidence="2">The sequence shown here is derived from an EMBL/GenBank/DDBJ whole genome shotgun (WGS) entry which is preliminary data.</text>
</comment>
<evidence type="ECO:0000256" key="1">
    <source>
        <dbReference type="SAM" id="Phobius"/>
    </source>
</evidence>
<keyword evidence="1" id="KW-0812">Transmembrane</keyword>
<evidence type="ECO:0000313" key="2">
    <source>
        <dbReference type="EMBL" id="KAK0454038.1"/>
    </source>
</evidence>
<feature type="transmembrane region" description="Helical" evidence="1">
    <location>
        <begin position="175"/>
        <end position="198"/>
    </location>
</feature>
<dbReference type="Proteomes" id="UP001175211">
    <property type="component" value="Unassembled WGS sequence"/>
</dbReference>
<dbReference type="EMBL" id="JAUEPS010000028">
    <property type="protein sequence ID" value="KAK0454038.1"/>
    <property type="molecule type" value="Genomic_DNA"/>
</dbReference>